<protein>
    <submittedName>
        <fullName evidence="1">Phage tail protein I</fullName>
    </submittedName>
</protein>
<accession>A0ABS3Z7F9</accession>
<dbReference type="EMBL" id="JACVEW010000003">
    <property type="protein sequence ID" value="MBP0047648.1"/>
    <property type="molecule type" value="Genomic_DNA"/>
</dbReference>
<comment type="caution">
    <text evidence="1">The sequence shown here is derived from an EMBL/GenBank/DDBJ whole genome shotgun (WGS) entry which is preliminary data.</text>
</comment>
<name>A0ABS3Z7F9_9GAMM</name>
<dbReference type="Pfam" id="PF09684">
    <property type="entry name" value="Tail_P2_I"/>
    <property type="match status" value="1"/>
</dbReference>
<sequence length="232" mass="25344">MSDVVSLLPPNSTDTERAIEFSMARIGEVEVPVRDLWNPQTCPEHVLPWLAWAYSVDRWDSQWTTQQKRDIIAASLYLHRRKGTPAAVKEVVELILGGGDVVEPWQAYDLDAHEFKIVTTGLLASAEDYDRLIELVDAAKPVRSWLVAVQVKRSATLSFTLGGYTHTGTLMGVNHTLDPTPEPAALTFAGITHTGKTMTLDPAGVSITLPDAVLLSGSAYHIATTTTINPRA</sequence>
<dbReference type="NCBIfam" id="TIGR01634">
    <property type="entry name" value="tail_P2_I"/>
    <property type="match status" value="1"/>
</dbReference>
<reference evidence="1 2" key="1">
    <citation type="submission" date="2020-09" db="EMBL/GenBank/DDBJ databases">
        <authorList>
            <person name="Tanuku N.R.S."/>
        </authorList>
    </citation>
    <scope>NUCLEOTIDE SEQUENCE [LARGE SCALE GENOMIC DNA]</scope>
    <source>
        <strain evidence="1 2">AK62</strain>
    </source>
</reference>
<proteinExistence type="predicted"/>
<keyword evidence="2" id="KW-1185">Reference proteome</keyword>
<evidence type="ECO:0000313" key="2">
    <source>
        <dbReference type="Proteomes" id="UP000810171"/>
    </source>
</evidence>
<dbReference type="InterPro" id="IPR006521">
    <property type="entry name" value="Tail_protein_I"/>
</dbReference>
<evidence type="ECO:0000313" key="1">
    <source>
        <dbReference type="EMBL" id="MBP0047648.1"/>
    </source>
</evidence>
<gene>
    <name evidence="1" type="ORF">H9C73_02775</name>
</gene>
<dbReference type="Proteomes" id="UP000810171">
    <property type="component" value="Unassembled WGS sequence"/>
</dbReference>
<dbReference type="RefSeq" id="WP_209286258.1">
    <property type="nucleotide sequence ID" value="NZ_JACVEW010000003.1"/>
</dbReference>
<organism evidence="1 2">
    <name type="scientific">Marinobacterium alkalitolerans</name>
    <dbReference type="NCBI Taxonomy" id="1542925"/>
    <lineage>
        <taxon>Bacteria</taxon>
        <taxon>Pseudomonadati</taxon>
        <taxon>Pseudomonadota</taxon>
        <taxon>Gammaproteobacteria</taxon>
        <taxon>Oceanospirillales</taxon>
        <taxon>Oceanospirillaceae</taxon>
        <taxon>Marinobacterium</taxon>
    </lineage>
</organism>